<dbReference type="Gene3D" id="3.40.50.300">
    <property type="entry name" value="P-loop containing nucleotide triphosphate hydrolases"/>
    <property type="match status" value="1"/>
</dbReference>
<feature type="binding site" evidence="7">
    <location>
        <position position="34"/>
    </location>
    <ligand>
        <name>substrate</name>
    </ligand>
</feature>
<organism evidence="8 9">
    <name type="scientific">Allobranchiibius huperziae</name>
    <dbReference type="NCBI Taxonomy" id="1874116"/>
    <lineage>
        <taxon>Bacteria</taxon>
        <taxon>Bacillati</taxon>
        <taxon>Actinomycetota</taxon>
        <taxon>Actinomycetes</taxon>
        <taxon>Micrococcales</taxon>
        <taxon>Dermacoccaceae</taxon>
        <taxon>Allobranchiibius</taxon>
    </lineage>
</organism>
<dbReference type="Proteomes" id="UP000571817">
    <property type="component" value="Unassembled WGS sequence"/>
</dbReference>
<feature type="binding site" evidence="7">
    <location>
        <position position="116"/>
    </location>
    <ligand>
        <name>ATP</name>
        <dbReference type="ChEBI" id="CHEBI:30616"/>
    </ligand>
</feature>
<comment type="cofactor">
    <cofactor evidence="7">
        <name>Mg(2+)</name>
        <dbReference type="ChEBI" id="CHEBI:18420"/>
    </cofactor>
    <text evidence="7">Binds 1 Mg(2+) ion per subunit.</text>
</comment>
<keyword evidence="2 7" id="KW-0808">Transferase</keyword>
<dbReference type="InterPro" id="IPR031322">
    <property type="entry name" value="Shikimate/glucono_kinase"/>
</dbReference>
<dbReference type="HAMAP" id="MF_00109">
    <property type="entry name" value="Shikimate_kinase"/>
    <property type="match status" value="1"/>
</dbReference>
<comment type="subunit">
    <text evidence="7">Monomer.</text>
</comment>
<keyword evidence="6 7" id="KW-0057">Aromatic amino acid biosynthesis</keyword>
<reference evidence="8 9" key="1">
    <citation type="submission" date="2020-07" db="EMBL/GenBank/DDBJ databases">
        <title>Sequencing the genomes of 1000 actinobacteria strains.</title>
        <authorList>
            <person name="Klenk H.-P."/>
        </authorList>
    </citation>
    <scope>NUCLEOTIDE SEQUENCE [LARGE SCALE GENOMIC DNA]</scope>
    <source>
        <strain evidence="8 9">DSM 29531</strain>
    </source>
</reference>
<keyword evidence="7" id="KW-0479">Metal-binding</keyword>
<dbReference type="PANTHER" id="PTHR21087:SF16">
    <property type="entry name" value="SHIKIMATE KINASE 1, CHLOROPLASTIC"/>
    <property type="match status" value="1"/>
</dbReference>
<evidence type="ECO:0000256" key="4">
    <source>
        <dbReference type="ARBA" id="ARBA00022777"/>
    </source>
</evidence>
<comment type="subcellular location">
    <subcellularLocation>
        <location evidence="7">Cytoplasm</location>
    </subcellularLocation>
</comment>
<protein>
    <recommendedName>
        <fullName evidence="7">Shikimate kinase</fullName>
        <shortName evidence="7">SK</shortName>
        <ecNumber evidence="7">2.7.1.71</ecNumber>
    </recommendedName>
</protein>
<feature type="binding site" evidence="7">
    <location>
        <position position="134"/>
    </location>
    <ligand>
        <name>substrate</name>
    </ligand>
</feature>
<feature type="binding site" evidence="7">
    <location>
        <position position="58"/>
    </location>
    <ligand>
        <name>substrate</name>
    </ligand>
</feature>
<evidence type="ECO:0000313" key="8">
    <source>
        <dbReference type="EMBL" id="NYJ74458.1"/>
    </source>
</evidence>
<dbReference type="InterPro" id="IPR000623">
    <property type="entry name" value="Shikimate_kinase/TSH1"/>
</dbReference>
<dbReference type="RefSeq" id="WP_179480351.1">
    <property type="nucleotide sequence ID" value="NZ_JACCFW010000001.1"/>
</dbReference>
<dbReference type="GO" id="GO:0004765">
    <property type="term" value="F:shikimate kinase activity"/>
    <property type="evidence" value="ECO:0007669"/>
    <property type="project" value="UniProtKB-UniRule"/>
</dbReference>
<dbReference type="GO" id="GO:0005829">
    <property type="term" value="C:cytosol"/>
    <property type="evidence" value="ECO:0007669"/>
    <property type="project" value="TreeGrafter"/>
</dbReference>
<comment type="catalytic activity">
    <reaction evidence="7">
        <text>shikimate + ATP = 3-phosphoshikimate + ADP + H(+)</text>
        <dbReference type="Rhea" id="RHEA:13121"/>
        <dbReference type="ChEBI" id="CHEBI:15378"/>
        <dbReference type="ChEBI" id="CHEBI:30616"/>
        <dbReference type="ChEBI" id="CHEBI:36208"/>
        <dbReference type="ChEBI" id="CHEBI:145989"/>
        <dbReference type="ChEBI" id="CHEBI:456216"/>
        <dbReference type="EC" id="2.7.1.71"/>
    </reaction>
</comment>
<evidence type="ECO:0000256" key="3">
    <source>
        <dbReference type="ARBA" id="ARBA00022741"/>
    </source>
</evidence>
<dbReference type="PRINTS" id="PR01100">
    <property type="entry name" value="SHIKIMTKNASE"/>
</dbReference>
<comment type="function">
    <text evidence="7">Catalyzes the specific phosphorylation of the 3-hydroxyl group of shikimic acid using ATP as a cosubstrate.</text>
</comment>
<feature type="binding site" evidence="7">
    <location>
        <position position="79"/>
    </location>
    <ligand>
        <name>substrate</name>
    </ligand>
</feature>
<dbReference type="UniPathway" id="UPA00053">
    <property type="reaction ID" value="UER00088"/>
</dbReference>
<sequence length="172" mass="17970">MSVVAVLIGPPGAGKTTVGRRVAARLQVPFVDTDHLVEQEAGASISDIFVEQGEQAFRALEAAAVARGLQGEGVLALGGGAAMHPGTAELLRGAPVVFLDVTIKDAAGRVGFDGSRPLLAVNPRATWTRMMDARRPTYEALATWRVDTGGRKIAEVVAQVSELIDPGSTERA</sequence>
<dbReference type="AlphaFoldDB" id="A0A853DC17"/>
<proteinExistence type="inferred from homology"/>
<keyword evidence="7" id="KW-0460">Magnesium</keyword>
<evidence type="ECO:0000256" key="1">
    <source>
        <dbReference type="ARBA" id="ARBA00022605"/>
    </source>
</evidence>
<keyword evidence="4 7" id="KW-0418">Kinase</keyword>
<dbReference type="Pfam" id="PF01202">
    <property type="entry name" value="SKI"/>
    <property type="match status" value="1"/>
</dbReference>
<keyword evidence="5 7" id="KW-0067">ATP-binding</keyword>
<keyword evidence="3 7" id="KW-0547">Nucleotide-binding</keyword>
<dbReference type="EC" id="2.7.1.71" evidence="7"/>
<evidence type="ECO:0000256" key="5">
    <source>
        <dbReference type="ARBA" id="ARBA00022840"/>
    </source>
</evidence>
<gene>
    <name evidence="7" type="primary">aroK</name>
    <name evidence="8" type="ORF">HNR15_001421</name>
</gene>
<dbReference type="GO" id="GO:0005524">
    <property type="term" value="F:ATP binding"/>
    <property type="evidence" value="ECO:0007669"/>
    <property type="project" value="UniProtKB-UniRule"/>
</dbReference>
<comment type="caution">
    <text evidence="8">The sequence shown here is derived from an EMBL/GenBank/DDBJ whole genome shotgun (WGS) entry which is preliminary data.</text>
</comment>
<dbReference type="CDD" id="cd00464">
    <property type="entry name" value="SK"/>
    <property type="match status" value="1"/>
</dbReference>
<keyword evidence="1 7" id="KW-0028">Amino-acid biosynthesis</keyword>
<dbReference type="GO" id="GO:0008652">
    <property type="term" value="P:amino acid biosynthetic process"/>
    <property type="evidence" value="ECO:0007669"/>
    <property type="project" value="UniProtKB-KW"/>
</dbReference>
<evidence type="ECO:0000256" key="2">
    <source>
        <dbReference type="ARBA" id="ARBA00022679"/>
    </source>
</evidence>
<dbReference type="PANTHER" id="PTHR21087">
    <property type="entry name" value="SHIKIMATE KINASE"/>
    <property type="match status" value="1"/>
</dbReference>
<keyword evidence="9" id="KW-1185">Reference proteome</keyword>
<dbReference type="InterPro" id="IPR027417">
    <property type="entry name" value="P-loop_NTPase"/>
</dbReference>
<dbReference type="GO" id="GO:0009423">
    <property type="term" value="P:chorismate biosynthetic process"/>
    <property type="evidence" value="ECO:0007669"/>
    <property type="project" value="UniProtKB-UniRule"/>
</dbReference>
<dbReference type="GO" id="GO:0009073">
    <property type="term" value="P:aromatic amino acid family biosynthetic process"/>
    <property type="evidence" value="ECO:0007669"/>
    <property type="project" value="UniProtKB-KW"/>
</dbReference>
<feature type="binding site" evidence="7">
    <location>
        <position position="151"/>
    </location>
    <ligand>
        <name>ATP</name>
        <dbReference type="ChEBI" id="CHEBI:30616"/>
    </ligand>
</feature>
<feature type="binding site" evidence="7">
    <location>
        <position position="16"/>
    </location>
    <ligand>
        <name>Mg(2+)</name>
        <dbReference type="ChEBI" id="CHEBI:18420"/>
    </ligand>
</feature>
<feature type="binding site" evidence="7">
    <location>
        <begin position="12"/>
        <end position="17"/>
    </location>
    <ligand>
        <name>ATP</name>
        <dbReference type="ChEBI" id="CHEBI:30616"/>
    </ligand>
</feature>
<accession>A0A853DC17</accession>
<comment type="similarity">
    <text evidence="7">Belongs to the shikimate kinase family.</text>
</comment>
<dbReference type="SUPFAM" id="SSF52540">
    <property type="entry name" value="P-loop containing nucleoside triphosphate hydrolases"/>
    <property type="match status" value="1"/>
</dbReference>
<dbReference type="EMBL" id="JACCFW010000001">
    <property type="protein sequence ID" value="NYJ74458.1"/>
    <property type="molecule type" value="Genomic_DNA"/>
</dbReference>
<evidence type="ECO:0000256" key="7">
    <source>
        <dbReference type="HAMAP-Rule" id="MF_00109"/>
    </source>
</evidence>
<dbReference type="GO" id="GO:0000287">
    <property type="term" value="F:magnesium ion binding"/>
    <property type="evidence" value="ECO:0007669"/>
    <property type="project" value="UniProtKB-UniRule"/>
</dbReference>
<name>A0A853DC17_9MICO</name>
<evidence type="ECO:0000313" key="9">
    <source>
        <dbReference type="Proteomes" id="UP000571817"/>
    </source>
</evidence>
<evidence type="ECO:0000256" key="6">
    <source>
        <dbReference type="ARBA" id="ARBA00023141"/>
    </source>
</evidence>
<keyword evidence="7" id="KW-0963">Cytoplasm</keyword>
<comment type="pathway">
    <text evidence="7">Metabolic intermediate biosynthesis; chorismate biosynthesis; chorismate from D-erythrose 4-phosphate and phosphoenolpyruvate: step 5/7.</text>
</comment>